<dbReference type="InterPro" id="IPR029024">
    <property type="entry name" value="TerB-like"/>
</dbReference>
<dbReference type="Gene3D" id="1.10.287.110">
    <property type="entry name" value="DnaJ domain"/>
    <property type="match status" value="1"/>
</dbReference>
<dbReference type="CDD" id="cd06257">
    <property type="entry name" value="DnaJ"/>
    <property type="match status" value="1"/>
</dbReference>
<dbReference type="Pfam" id="PF00226">
    <property type="entry name" value="DnaJ"/>
    <property type="match status" value="1"/>
</dbReference>
<reference evidence="3 4" key="1">
    <citation type="submission" date="2017-03" db="EMBL/GenBank/DDBJ databases">
        <title>Complete genome sequence of Candidatus 'Thiodictyon syntrophicum' sp. nov. strain Cad16T, a photolithoautotroph purple sulfur bacterium isolated from an alpine meromictic lake.</title>
        <authorList>
            <person name="Luedin S.M."/>
            <person name="Pothier J.F."/>
            <person name="Danza F."/>
            <person name="Storelli N."/>
            <person name="Wittwer M."/>
            <person name="Tonolla M."/>
        </authorList>
    </citation>
    <scope>NUCLEOTIDE SEQUENCE [LARGE SCALE GENOMIC DNA]</scope>
    <source>
        <strain evidence="3 4">Cad16T</strain>
    </source>
</reference>
<evidence type="ECO:0000256" key="1">
    <source>
        <dbReference type="ARBA" id="ARBA00023186"/>
    </source>
</evidence>
<accession>A0A2K8UCQ9</accession>
<dbReference type="CDD" id="cd07316">
    <property type="entry name" value="terB_like_DjlA"/>
    <property type="match status" value="1"/>
</dbReference>
<keyword evidence="4" id="KW-1185">Reference proteome</keyword>
<keyword evidence="1" id="KW-0143">Chaperone</keyword>
<dbReference type="InterPro" id="IPR050817">
    <property type="entry name" value="DjlA_DnaK_co-chaperone"/>
</dbReference>
<evidence type="ECO:0000313" key="3">
    <source>
        <dbReference type="EMBL" id="AUB83374.1"/>
    </source>
</evidence>
<dbReference type="InterPro" id="IPR036869">
    <property type="entry name" value="J_dom_sf"/>
</dbReference>
<dbReference type="InterPro" id="IPR001623">
    <property type="entry name" value="DnaJ_domain"/>
</dbReference>
<dbReference type="PANTHER" id="PTHR24074">
    <property type="entry name" value="CO-CHAPERONE PROTEIN DJLA"/>
    <property type="match status" value="1"/>
</dbReference>
<proteinExistence type="predicted"/>
<dbReference type="OrthoDB" id="9782583at2"/>
<gene>
    <name evidence="3" type="ORF">THSYN_22130</name>
</gene>
<protein>
    <submittedName>
        <fullName evidence="3">Molecular chaperone DjlA</fullName>
    </submittedName>
</protein>
<dbReference type="PROSITE" id="PS50076">
    <property type="entry name" value="DNAJ_2"/>
    <property type="match status" value="1"/>
</dbReference>
<dbReference type="Gene3D" id="1.10.3680.10">
    <property type="entry name" value="TerB-like"/>
    <property type="match status" value="1"/>
</dbReference>
<dbReference type="NCBIfam" id="NF006948">
    <property type="entry name" value="PRK09430.1"/>
    <property type="match status" value="1"/>
</dbReference>
<dbReference type="Proteomes" id="UP000232638">
    <property type="component" value="Chromosome"/>
</dbReference>
<dbReference type="RefSeq" id="WP_100921063.1">
    <property type="nucleotide sequence ID" value="NZ_CP020370.1"/>
</dbReference>
<dbReference type="EMBL" id="CP020370">
    <property type="protein sequence ID" value="AUB83374.1"/>
    <property type="molecule type" value="Genomic_DNA"/>
</dbReference>
<sequence length="285" mass="30307">MGWWGKAVGGTLGLLVGGPLGAVVGAAMGHGVDRGAAHVADLFEPARAAERARLQGIFLETTFSVLGHLAKADGRVSETEIAFAESVMTRMGLDRSLRRTAMQFFYQGKAPGFNLAAALAAFRQASPGQAQLHQLFLEIQLAAAYRGGQPGPAQRLVLEQCRHGLQIPLASFRRLERLIEIQYQFLGGNAGWRTGGPGAGRPGPGAPSTRTALAGAYATLGITAQASDEEVKRAYRKLMNRHHPDKLTSRGAPAEAIKLASQQTHEIRRAYETITAARPPAAGPK</sequence>
<evidence type="ECO:0000259" key="2">
    <source>
        <dbReference type="PROSITE" id="PS50076"/>
    </source>
</evidence>
<dbReference type="KEGG" id="tsy:THSYN_22130"/>
<dbReference type="AlphaFoldDB" id="A0A2K8UCQ9"/>
<dbReference type="SUPFAM" id="SSF46565">
    <property type="entry name" value="Chaperone J-domain"/>
    <property type="match status" value="1"/>
</dbReference>
<feature type="domain" description="J" evidence="2">
    <location>
        <begin position="215"/>
        <end position="285"/>
    </location>
</feature>
<dbReference type="SUPFAM" id="SSF158682">
    <property type="entry name" value="TerB-like"/>
    <property type="match status" value="1"/>
</dbReference>
<organism evidence="3 4">
    <name type="scientific">Candidatus Thiodictyon syntrophicum</name>
    <dbReference type="NCBI Taxonomy" id="1166950"/>
    <lineage>
        <taxon>Bacteria</taxon>
        <taxon>Pseudomonadati</taxon>
        <taxon>Pseudomonadota</taxon>
        <taxon>Gammaproteobacteria</taxon>
        <taxon>Chromatiales</taxon>
        <taxon>Chromatiaceae</taxon>
        <taxon>Thiodictyon</taxon>
    </lineage>
</organism>
<evidence type="ECO:0000313" key="4">
    <source>
        <dbReference type="Proteomes" id="UP000232638"/>
    </source>
</evidence>
<dbReference type="SMART" id="SM00271">
    <property type="entry name" value="DnaJ"/>
    <property type="match status" value="1"/>
</dbReference>
<dbReference type="PRINTS" id="PR00625">
    <property type="entry name" value="JDOMAIN"/>
</dbReference>
<name>A0A2K8UCQ9_9GAMM</name>